<feature type="domain" description="Copper amine oxidase catalytic" evidence="2">
    <location>
        <begin position="84"/>
        <end position="148"/>
    </location>
</feature>
<dbReference type="STRING" id="59895.A0A103XEJ9"/>
<comment type="cofactor">
    <cofactor evidence="1">
        <name>Cu cation</name>
        <dbReference type="ChEBI" id="CHEBI:23378"/>
    </cofactor>
    <text evidence="1">Contains 1 topaquinone per subunit.</text>
</comment>
<evidence type="ECO:0000313" key="3">
    <source>
        <dbReference type="EMBL" id="KVH89297.1"/>
    </source>
</evidence>
<evidence type="ECO:0000313" key="4">
    <source>
        <dbReference type="Proteomes" id="UP000243975"/>
    </source>
</evidence>
<dbReference type="PANTHER" id="PTHR10638">
    <property type="entry name" value="COPPER AMINE OXIDASE"/>
    <property type="match status" value="1"/>
</dbReference>
<dbReference type="GO" id="GO:0005507">
    <property type="term" value="F:copper ion binding"/>
    <property type="evidence" value="ECO:0007669"/>
    <property type="project" value="InterPro"/>
</dbReference>
<dbReference type="GO" id="GO:0008131">
    <property type="term" value="F:primary methylamine oxidase activity"/>
    <property type="evidence" value="ECO:0007669"/>
    <property type="project" value="InterPro"/>
</dbReference>
<dbReference type="InterPro" id="IPR015798">
    <property type="entry name" value="Cu_amine_oxidase_C"/>
</dbReference>
<sequence>MFHAPNTTTHSLSLVNHNNCRLQIDLSKPSIHSPVSNRSTLGRILFLHLMWHYHRTRAICTSSSTLFCCSNGHDSYCKAGEAYNQAFPGGEFPNQNPRVGEGLASWVQQNRSLEETDIVLWYVFGITHIPRLEDWPVMPVERIVFMLQAC</sequence>
<keyword evidence="1" id="KW-0560">Oxidoreductase</keyword>
<dbReference type="Gramene" id="KVH89297">
    <property type="protein sequence ID" value="KVH89297"/>
    <property type="gene ID" value="Ccrd_008716"/>
</dbReference>
<comment type="PTM">
    <text evidence="1">Topaquinone (TPQ) is generated by copper-dependent autoxidation of a specific tyrosyl residue.</text>
</comment>
<reference evidence="3 4" key="1">
    <citation type="journal article" date="2016" name="Sci. Rep.">
        <title>The genome sequence of the outbreeding globe artichoke constructed de novo incorporating a phase-aware low-pass sequencing strategy of F1 progeny.</title>
        <authorList>
            <person name="Scaglione D."/>
            <person name="Reyes-Chin-Wo S."/>
            <person name="Acquadro A."/>
            <person name="Froenicke L."/>
            <person name="Portis E."/>
            <person name="Beitel C."/>
            <person name="Tirone M."/>
            <person name="Mauro R."/>
            <person name="Lo Monaco A."/>
            <person name="Mauromicale G."/>
            <person name="Faccioli P."/>
            <person name="Cattivelli L."/>
            <person name="Rieseberg L."/>
            <person name="Michelmore R."/>
            <person name="Lanteri S."/>
        </authorList>
    </citation>
    <scope>NUCLEOTIDE SEQUENCE [LARGE SCALE GENOMIC DNA]</scope>
    <source>
        <strain evidence="3">2C</strain>
    </source>
</reference>
<comment type="caution">
    <text evidence="3">The sequence shown here is derived from an EMBL/GenBank/DDBJ whole genome shotgun (WGS) entry which is preliminary data.</text>
</comment>
<dbReference type="GO" id="GO:0048038">
    <property type="term" value="F:quinone binding"/>
    <property type="evidence" value="ECO:0007669"/>
    <property type="project" value="InterPro"/>
</dbReference>
<dbReference type="Gene3D" id="2.70.98.20">
    <property type="entry name" value="Copper amine oxidase, catalytic domain"/>
    <property type="match status" value="1"/>
</dbReference>
<dbReference type="EMBL" id="LEKV01005262">
    <property type="protein sequence ID" value="KVH89297.1"/>
    <property type="molecule type" value="Genomic_DNA"/>
</dbReference>
<dbReference type="GO" id="GO:0009308">
    <property type="term" value="P:amine metabolic process"/>
    <property type="evidence" value="ECO:0007669"/>
    <property type="project" value="UniProtKB-UniRule"/>
</dbReference>
<accession>A0A103XEJ9</accession>
<evidence type="ECO:0000259" key="2">
    <source>
        <dbReference type="Pfam" id="PF01179"/>
    </source>
</evidence>
<keyword evidence="1" id="KW-0479">Metal-binding</keyword>
<dbReference type="PANTHER" id="PTHR10638:SF18">
    <property type="entry name" value="AMINE OXIDASE [COPPER-CONTAINING] ZETA, PEROXISOMAL"/>
    <property type="match status" value="1"/>
</dbReference>
<name>A0A103XEJ9_CYNCS</name>
<comment type="similarity">
    <text evidence="1">Belongs to the copper/topaquinone oxidase family.</text>
</comment>
<keyword evidence="1" id="KW-0186">Copper</keyword>
<evidence type="ECO:0000256" key="1">
    <source>
        <dbReference type="RuleBase" id="RU000672"/>
    </source>
</evidence>
<dbReference type="AlphaFoldDB" id="A0A103XEJ9"/>
<keyword evidence="1" id="KW-0801">TPQ</keyword>
<dbReference type="Proteomes" id="UP000243975">
    <property type="component" value="Unassembled WGS sequence"/>
</dbReference>
<protein>
    <recommendedName>
        <fullName evidence="1">Amine oxidase</fullName>
        <ecNumber evidence="1">1.4.3.-</ecNumber>
    </recommendedName>
</protein>
<keyword evidence="4" id="KW-1185">Reference proteome</keyword>
<organism evidence="3 4">
    <name type="scientific">Cynara cardunculus var. scolymus</name>
    <name type="common">Globe artichoke</name>
    <name type="synonym">Cynara scolymus</name>
    <dbReference type="NCBI Taxonomy" id="59895"/>
    <lineage>
        <taxon>Eukaryota</taxon>
        <taxon>Viridiplantae</taxon>
        <taxon>Streptophyta</taxon>
        <taxon>Embryophyta</taxon>
        <taxon>Tracheophyta</taxon>
        <taxon>Spermatophyta</taxon>
        <taxon>Magnoliopsida</taxon>
        <taxon>eudicotyledons</taxon>
        <taxon>Gunneridae</taxon>
        <taxon>Pentapetalae</taxon>
        <taxon>asterids</taxon>
        <taxon>campanulids</taxon>
        <taxon>Asterales</taxon>
        <taxon>Asteraceae</taxon>
        <taxon>Carduoideae</taxon>
        <taxon>Cardueae</taxon>
        <taxon>Carduinae</taxon>
        <taxon>Cynara</taxon>
    </lineage>
</organism>
<dbReference type="SUPFAM" id="SSF49998">
    <property type="entry name" value="Amine oxidase catalytic domain"/>
    <property type="match status" value="1"/>
</dbReference>
<dbReference type="Pfam" id="PF01179">
    <property type="entry name" value="Cu_amine_oxid"/>
    <property type="match status" value="1"/>
</dbReference>
<dbReference type="InterPro" id="IPR000269">
    <property type="entry name" value="Cu_amine_oxidase"/>
</dbReference>
<dbReference type="InterPro" id="IPR036460">
    <property type="entry name" value="Cu_amine_oxidase_C_sf"/>
</dbReference>
<proteinExistence type="inferred from homology"/>
<gene>
    <name evidence="3" type="ORF">Ccrd_008716</name>
</gene>
<dbReference type="EC" id="1.4.3.-" evidence="1"/>